<organism evidence="10 11">
    <name type="scientific">Dethiobacter alkaliphilus AHT 1</name>
    <dbReference type="NCBI Taxonomy" id="555088"/>
    <lineage>
        <taxon>Bacteria</taxon>
        <taxon>Bacillati</taxon>
        <taxon>Bacillota</taxon>
        <taxon>Dethiobacteria</taxon>
        <taxon>Dethiobacterales</taxon>
        <taxon>Dethiobacteraceae</taxon>
        <taxon>Dethiobacter</taxon>
    </lineage>
</organism>
<feature type="binding site" evidence="6">
    <location>
        <position position="160"/>
    </location>
    <ligand>
        <name>AMP</name>
        <dbReference type="ChEBI" id="CHEBI:456215"/>
    </ligand>
</feature>
<comment type="similarity">
    <text evidence="6 7">Belongs to the adenylate kinase family.</text>
</comment>
<dbReference type="EMBL" id="ACJM01000011">
    <property type="protein sequence ID" value="EEG76937.1"/>
    <property type="molecule type" value="Genomic_DNA"/>
</dbReference>
<comment type="caution">
    <text evidence="10">The sequence shown here is derived from an EMBL/GenBank/DDBJ whole genome shotgun (WGS) entry which is preliminary data.</text>
</comment>
<comment type="pathway">
    <text evidence="6">Purine metabolism; AMP biosynthesis via salvage pathway; AMP from ADP: step 1/1.</text>
</comment>
<protein>
    <recommendedName>
        <fullName evidence="6 8">Adenylate kinase</fullName>
        <shortName evidence="6">AK</shortName>
        <ecNumber evidence="6 8">2.7.4.3</ecNumber>
    </recommendedName>
    <alternativeName>
        <fullName evidence="6">ATP-AMP transphosphorylase</fullName>
    </alternativeName>
    <alternativeName>
        <fullName evidence="6">ATP:AMP phosphotransferase</fullName>
    </alternativeName>
    <alternativeName>
        <fullName evidence="6">Adenylate monophosphate kinase</fullName>
    </alternativeName>
</protein>
<dbReference type="CDD" id="cd01428">
    <property type="entry name" value="ADK"/>
    <property type="match status" value="1"/>
</dbReference>
<keyword evidence="6" id="KW-0479">Metal-binding</keyword>
<dbReference type="AlphaFoldDB" id="C0GI89"/>
<sequence>MRIVLLGPPGAGKGTQGERLVKKYNIPHISTGDIFRAAIKEGTELGLKAKEYMDKGELVPDELVVNIVKERLKQPDCDNGYLLDGFPRTLAQAEALDEALQEMGTPLTGVVNVDVDQEELVERLTGRRVCRSCGSSFHVQFNPPKVRSVCDKCGGELYQRSDDTVETVKQRLEVYNNQTEPLIKYYDEKGILFTVDGSKDIDEVFKEITSVLDKQ</sequence>
<feature type="binding site" evidence="6">
    <location>
        <position position="127"/>
    </location>
    <ligand>
        <name>ATP</name>
        <dbReference type="ChEBI" id="CHEBI:30616"/>
    </ligand>
</feature>
<feature type="region of interest" description="NMP" evidence="6">
    <location>
        <begin position="30"/>
        <end position="59"/>
    </location>
</feature>
<dbReference type="UniPathway" id="UPA00588">
    <property type="reaction ID" value="UER00649"/>
</dbReference>
<dbReference type="FunFam" id="3.40.50.300:FF:000106">
    <property type="entry name" value="Adenylate kinase mitochondrial"/>
    <property type="match status" value="1"/>
</dbReference>
<keyword evidence="4 6" id="KW-0418">Kinase</keyword>
<keyword evidence="11" id="KW-1185">Reference proteome</keyword>
<dbReference type="GO" id="GO:0004017">
    <property type="term" value="F:AMP kinase activity"/>
    <property type="evidence" value="ECO:0007669"/>
    <property type="project" value="UniProtKB-UniRule"/>
</dbReference>
<dbReference type="InterPro" id="IPR007862">
    <property type="entry name" value="Adenylate_kinase_lid-dom"/>
</dbReference>
<comment type="catalytic activity">
    <reaction evidence="6 8">
        <text>AMP + ATP = 2 ADP</text>
        <dbReference type="Rhea" id="RHEA:12973"/>
        <dbReference type="ChEBI" id="CHEBI:30616"/>
        <dbReference type="ChEBI" id="CHEBI:456215"/>
        <dbReference type="ChEBI" id="CHEBI:456216"/>
        <dbReference type="EC" id="2.7.4.3"/>
    </reaction>
</comment>
<proteinExistence type="inferred from homology"/>
<dbReference type="GO" id="GO:0008270">
    <property type="term" value="F:zinc ion binding"/>
    <property type="evidence" value="ECO:0007669"/>
    <property type="project" value="UniProtKB-UniRule"/>
</dbReference>
<feature type="domain" description="Adenylate kinase active site lid" evidence="9">
    <location>
        <begin position="127"/>
        <end position="162"/>
    </location>
</feature>
<dbReference type="NCBIfam" id="TIGR01351">
    <property type="entry name" value="adk"/>
    <property type="match status" value="1"/>
</dbReference>
<feature type="binding site" evidence="6">
    <location>
        <position position="31"/>
    </location>
    <ligand>
        <name>AMP</name>
        <dbReference type="ChEBI" id="CHEBI:456215"/>
    </ligand>
</feature>
<dbReference type="NCBIfam" id="NF001379">
    <property type="entry name" value="PRK00279.1-1"/>
    <property type="match status" value="1"/>
</dbReference>
<dbReference type="EC" id="2.7.4.3" evidence="6 8"/>
<feature type="binding site" evidence="6">
    <location>
        <position position="153"/>
    </location>
    <ligand>
        <name>Zn(2+)</name>
        <dbReference type="ChEBI" id="CHEBI:29105"/>
        <note>structural</note>
    </ligand>
</feature>
<dbReference type="InterPro" id="IPR000850">
    <property type="entry name" value="Adenylat/UMP-CMP_kin"/>
</dbReference>
<comment type="function">
    <text evidence="6">Catalyzes the reversible transfer of the terminal phosphate group between ATP and AMP. Plays an important role in cellular energy homeostasis and in adenine nucleotide metabolism.</text>
</comment>
<evidence type="ECO:0000256" key="2">
    <source>
        <dbReference type="ARBA" id="ARBA00022727"/>
    </source>
</evidence>
<evidence type="ECO:0000256" key="5">
    <source>
        <dbReference type="ARBA" id="ARBA00022840"/>
    </source>
</evidence>
<dbReference type="GO" id="GO:0005737">
    <property type="term" value="C:cytoplasm"/>
    <property type="evidence" value="ECO:0007669"/>
    <property type="project" value="UniProtKB-SubCell"/>
</dbReference>
<comment type="subcellular location">
    <subcellularLocation>
        <location evidence="6 8">Cytoplasm</location>
    </subcellularLocation>
</comment>
<dbReference type="InterPro" id="IPR033690">
    <property type="entry name" value="Adenylat_kinase_CS"/>
</dbReference>
<dbReference type="GO" id="GO:0044209">
    <property type="term" value="P:AMP salvage"/>
    <property type="evidence" value="ECO:0007669"/>
    <property type="project" value="UniProtKB-UniRule"/>
</dbReference>
<dbReference type="STRING" id="555088.DealDRAFT_2198"/>
<dbReference type="Pfam" id="PF05191">
    <property type="entry name" value="ADK_lid"/>
    <property type="match status" value="1"/>
</dbReference>
<feature type="binding site" evidence="6">
    <location>
        <begin position="10"/>
        <end position="15"/>
    </location>
    <ligand>
        <name>ATP</name>
        <dbReference type="ChEBI" id="CHEBI:30616"/>
    </ligand>
</feature>
<keyword evidence="6" id="KW-0862">Zinc</keyword>
<dbReference type="PRINTS" id="PR00094">
    <property type="entry name" value="ADENYLTKNASE"/>
</dbReference>
<evidence type="ECO:0000256" key="6">
    <source>
        <dbReference type="HAMAP-Rule" id="MF_00235"/>
    </source>
</evidence>
<comment type="subunit">
    <text evidence="6 8">Monomer.</text>
</comment>
<keyword evidence="1 6" id="KW-0808">Transferase</keyword>
<evidence type="ECO:0000313" key="10">
    <source>
        <dbReference type="EMBL" id="EEG76937.1"/>
    </source>
</evidence>
<feature type="binding site" evidence="6">
    <location>
        <position position="130"/>
    </location>
    <ligand>
        <name>Zn(2+)</name>
        <dbReference type="ChEBI" id="CHEBI:29105"/>
        <note>structural</note>
    </ligand>
</feature>
<dbReference type="Gene3D" id="3.40.50.300">
    <property type="entry name" value="P-loop containing nucleotide triphosphate hydrolases"/>
    <property type="match status" value="1"/>
</dbReference>
<evidence type="ECO:0000256" key="8">
    <source>
        <dbReference type="RuleBase" id="RU003331"/>
    </source>
</evidence>
<dbReference type="GO" id="GO:0005524">
    <property type="term" value="F:ATP binding"/>
    <property type="evidence" value="ECO:0007669"/>
    <property type="project" value="UniProtKB-UniRule"/>
</dbReference>
<feature type="binding site" evidence="6">
    <location>
        <position position="36"/>
    </location>
    <ligand>
        <name>AMP</name>
        <dbReference type="ChEBI" id="CHEBI:456215"/>
    </ligand>
</feature>
<comment type="domain">
    <text evidence="6">Consists of three domains, a large central CORE domain and two small peripheral domains, NMPbind and LID, which undergo movements during catalysis. The LID domain closes over the site of phosphoryl transfer upon ATP binding. Assembling and dissambling the active center during each catalytic cycle provides an effective means to prevent ATP hydrolysis. Some bacteria have evolved a zinc-coordinating structure that stabilizes the LID domain.</text>
</comment>
<evidence type="ECO:0000256" key="1">
    <source>
        <dbReference type="ARBA" id="ARBA00022679"/>
    </source>
</evidence>
<dbReference type="PROSITE" id="PS00113">
    <property type="entry name" value="ADENYLATE_KINASE"/>
    <property type="match status" value="1"/>
</dbReference>
<feature type="binding site" evidence="6">
    <location>
        <position position="171"/>
    </location>
    <ligand>
        <name>AMP</name>
        <dbReference type="ChEBI" id="CHEBI:456215"/>
    </ligand>
</feature>
<keyword evidence="3 6" id="KW-0547">Nucleotide-binding</keyword>
<evidence type="ECO:0000256" key="7">
    <source>
        <dbReference type="RuleBase" id="RU003330"/>
    </source>
</evidence>
<evidence type="ECO:0000259" key="9">
    <source>
        <dbReference type="Pfam" id="PF05191"/>
    </source>
</evidence>
<evidence type="ECO:0000256" key="3">
    <source>
        <dbReference type="ARBA" id="ARBA00022741"/>
    </source>
</evidence>
<feature type="binding site" evidence="6">
    <location>
        <position position="133"/>
    </location>
    <ligand>
        <name>Zn(2+)</name>
        <dbReference type="ChEBI" id="CHEBI:29105"/>
        <note>structural</note>
    </ligand>
</feature>
<dbReference type="PANTHER" id="PTHR23359">
    <property type="entry name" value="NUCLEOTIDE KINASE"/>
    <property type="match status" value="1"/>
</dbReference>
<feature type="binding site" evidence="6">
    <location>
        <position position="199"/>
    </location>
    <ligand>
        <name>ATP</name>
        <dbReference type="ChEBI" id="CHEBI:30616"/>
    </ligand>
</feature>
<accession>C0GI89</accession>
<dbReference type="InterPro" id="IPR027417">
    <property type="entry name" value="P-loop_NTPase"/>
</dbReference>
<reference evidence="10 11" key="1">
    <citation type="submission" date="2009-02" db="EMBL/GenBank/DDBJ databases">
        <title>Sequencing of the draft genome and assembly of Dethiobacter alkaliphilus AHT 1.</title>
        <authorList>
            <consortium name="US DOE Joint Genome Institute (JGI-PGF)"/>
            <person name="Lucas S."/>
            <person name="Copeland A."/>
            <person name="Lapidus A."/>
            <person name="Glavina del Rio T."/>
            <person name="Dalin E."/>
            <person name="Tice H."/>
            <person name="Bruce D."/>
            <person name="Goodwin L."/>
            <person name="Pitluck S."/>
            <person name="Larimer F."/>
            <person name="Land M.L."/>
            <person name="Hauser L."/>
            <person name="Muyzer G."/>
        </authorList>
    </citation>
    <scope>NUCLEOTIDE SEQUENCE [LARGE SCALE GENOMIC DNA]</scope>
    <source>
        <strain evidence="10 11">AHT 1</strain>
    </source>
</reference>
<evidence type="ECO:0000256" key="4">
    <source>
        <dbReference type="ARBA" id="ARBA00022777"/>
    </source>
</evidence>
<keyword evidence="5 6" id="KW-0067">ATP-binding</keyword>
<feature type="region of interest" description="LID" evidence="6">
    <location>
        <begin position="126"/>
        <end position="163"/>
    </location>
</feature>
<dbReference type="Pfam" id="PF00406">
    <property type="entry name" value="ADK"/>
    <property type="match status" value="1"/>
</dbReference>
<name>C0GI89_DETAL</name>
<keyword evidence="2 6" id="KW-0545">Nucleotide biosynthesis</keyword>
<feature type="binding site" evidence="6">
    <location>
        <position position="150"/>
    </location>
    <ligand>
        <name>Zn(2+)</name>
        <dbReference type="ChEBI" id="CHEBI:29105"/>
        <note>structural</note>
    </ligand>
</feature>
<gene>
    <name evidence="6" type="primary">adk</name>
    <name evidence="10" type="ORF">DealDRAFT_2198</name>
</gene>
<feature type="binding site" evidence="6">
    <location>
        <begin position="57"/>
        <end position="59"/>
    </location>
    <ligand>
        <name>AMP</name>
        <dbReference type="ChEBI" id="CHEBI:456215"/>
    </ligand>
</feature>
<feature type="binding site" evidence="6">
    <location>
        <begin position="136"/>
        <end position="137"/>
    </location>
    <ligand>
        <name>ATP</name>
        <dbReference type="ChEBI" id="CHEBI:30616"/>
    </ligand>
</feature>
<feature type="binding site" evidence="6">
    <location>
        <position position="92"/>
    </location>
    <ligand>
        <name>AMP</name>
        <dbReference type="ChEBI" id="CHEBI:456215"/>
    </ligand>
</feature>
<dbReference type="eggNOG" id="COG0563">
    <property type="taxonomic scope" value="Bacteria"/>
</dbReference>
<dbReference type="InterPro" id="IPR006259">
    <property type="entry name" value="Adenyl_kin_sub"/>
</dbReference>
<dbReference type="NCBIfam" id="NF011100">
    <property type="entry name" value="PRK14527.1"/>
    <property type="match status" value="1"/>
</dbReference>
<dbReference type="OrthoDB" id="9805030at2"/>
<dbReference type="HAMAP" id="MF_00235">
    <property type="entry name" value="Adenylate_kinase_Adk"/>
    <property type="match status" value="1"/>
</dbReference>
<dbReference type="RefSeq" id="WP_008517377.1">
    <property type="nucleotide sequence ID" value="NZ_ACJM01000011.1"/>
</dbReference>
<dbReference type="SUPFAM" id="SSF52540">
    <property type="entry name" value="P-loop containing nucleoside triphosphate hydrolases"/>
    <property type="match status" value="1"/>
</dbReference>
<dbReference type="NCBIfam" id="NF001381">
    <property type="entry name" value="PRK00279.1-3"/>
    <property type="match status" value="1"/>
</dbReference>
<feature type="binding site" evidence="6">
    <location>
        <begin position="85"/>
        <end position="88"/>
    </location>
    <ligand>
        <name>AMP</name>
        <dbReference type="ChEBI" id="CHEBI:456215"/>
    </ligand>
</feature>
<evidence type="ECO:0000313" key="11">
    <source>
        <dbReference type="Proteomes" id="UP000006443"/>
    </source>
</evidence>
<keyword evidence="6" id="KW-0963">Cytoplasm</keyword>
<dbReference type="Proteomes" id="UP000006443">
    <property type="component" value="Unassembled WGS sequence"/>
</dbReference>
<dbReference type="NCBIfam" id="NF001380">
    <property type="entry name" value="PRK00279.1-2"/>
    <property type="match status" value="1"/>
</dbReference>